<evidence type="ECO:0008006" key="4">
    <source>
        <dbReference type="Google" id="ProtNLM"/>
    </source>
</evidence>
<dbReference type="Proteomes" id="UP000523161">
    <property type="component" value="Unassembled WGS sequence"/>
</dbReference>
<evidence type="ECO:0000256" key="1">
    <source>
        <dbReference type="SAM" id="Phobius"/>
    </source>
</evidence>
<reference evidence="2 3" key="1">
    <citation type="submission" date="2020-06" db="EMBL/GenBank/DDBJ databases">
        <title>Rheinheimera sp. nov., a marine bacterium isolated from coastal.</title>
        <authorList>
            <person name="Yu Q."/>
            <person name="Qi Y."/>
            <person name="Pu J."/>
        </authorList>
    </citation>
    <scope>NUCLEOTIDE SEQUENCE [LARGE SCALE GENOMIC DNA]</scope>
    <source>
        <strain evidence="2 3">YQF-2</strain>
    </source>
</reference>
<feature type="transmembrane region" description="Helical" evidence="1">
    <location>
        <begin position="363"/>
        <end position="384"/>
    </location>
</feature>
<dbReference type="EMBL" id="JABSOD010000013">
    <property type="protein sequence ID" value="NRQ43515.1"/>
    <property type="molecule type" value="Genomic_DNA"/>
</dbReference>
<keyword evidence="1" id="KW-0812">Transmembrane</keyword>
<accession>A0A7Y5EIG8</accession>
<feature type="transmembrane region" description="Helical" evidence="1">
    <location>
        <begin position="42"/>
        <end position="64"/>
    </location>
</feature>
<feature type="transmembrane region" description="Helical" evidence="1">
    <location>
        <begin position="96"/>
        <end position="116"/>
    </location>
</feature>
<keyword evidence="1" id="KW-0472">Membrane</keyword>
<proteinExistence type="predicted"/>
<comment type="caution">
    <text evidence="2">The sequence shown here is derived from an EMBL/GenBank/DDBJ whole genome shotgun (WGS) entry which is preliminary data.</text>
</comment>
<name>A0A7Y5EIG8_9GAMM</name>
<evidence type="ECO:0000313" key="2">
    <source>
        <dbReference type="EMBL" id="NRQ43515.1"/>
    </source>
</evidence>
<evidence type="ECO:0000313" key="3">
    <source>
        <dbReference type="Proteomes" id="UP000523161"/>
    </source>
</evidence>
<feature type="transmembrane region" description="Helical" evidence="1">
    <location>
        <begin position="16"/>
        <end position="36"/>
    </location>
</feature>
<keyword evidence="3" id="KW-1185">Reference proteome</keyword>
<dbReference type="RefSeq" id="WP_173501751.1">
    <property type="nucleotide sequence ID" value="NZ_JABSOD010000013.1"/>
</dbReference>
<feature type="transmembrane region" description="Helical" evidence="1">
    <location>
        <begin position="332"/>
        <end position="351"/>
    </location>
</feature>
<keyword evidence="1" id="KW-1133">Transmembrane helix</keyword>
<dbReference type="AlphaFoldDB" id="A0A7Y5EIG8"/>
<gene>
    <name evidence="2" type="ORF">HRH59_13255</name>
</gene>
<protein>
    <recommendedName>
        <fullName evidence="4">DUF3592 domain-containing protein</fullName>
    </recommendedName>
</protein>
<feature type="transmembrane region" description="Helical" evidence="1">
    <location>
        <begin position="122"/>
        <end position="142"/>
    </location>
</feature>
<sequence length="476" mass="51818">MQKQHNTGSKTSGRPWFALGVLSLFMLVGIAGGFDFFSAGQIGAGLVFAGMFCGISGLMMFLLLHGQNQTLAEQAMLQGQAPAAGIASNNKTGYQVMLGMGVVFLGFGVPISYLALSDELPKGNYVVLLVLLFPLVGALLIWQGRRTMQHWQKIGKTPFFAEPFPGNAGGQVGGYFTLQHGRFAQMPQAELSCLHVYQSGSGKDRTTHRQPLWHSQAVVSRSVDGKHWLVLDVPAELPASGKDARYKGRIEWQLSCNGELQQGSERLKFSRQWTLPVISGTARCVWQPHASEVALQQQQRQVAAFDAAASQILQQVQGDSLRLVSKAGRHTGTALVLMLFGAIFTGSGVFLSFEAMRQGGMLWLMALTFTPIGLLILCYGLFWLGRGLKAGIAPGTVQMQRAMFGITLYQRQAALSNAEQLQIKQTMVSTNSENQRTEYYCLQAKADGKTLLLAEGITGRDAAEALKQQVLEALLR</sequence>
<organism evidence="2 3">
    <name type="scientific">Rheinheimera lutimaris</name>
    <dbReference type="NCBI Taxonomy" id="2740584"/>
    <lineage>
        <taxon>Bacteria</taxon>
        <taxon>Pseudomonadati</taxon>
        <taxon>Pseudomonadota</taxon>
        <taxon>Gammaproteobacteria</taxon>
        <taxon>Chromatiales</taxon>
        <taxon>Chromatiaceae</taxon>
        <taxon>Rheinheimera</taxon>
    </lineage>
</organism>